<dbReference type="OrthoDB" id="8688459at2"/>
<accession>A0A5M6IMI0</accession>
<dbReference type="EMBL" id="VWPK01000068">
    <property type="protein sequence ID" value="KAA5608765.1"/>
    <property type="molecule type" value="Genomic_DNA"/>
</dbReference>
<sequence length="168" mass="19637">MAYPRNKIAELIDGSIDPDTLHKMLADAKDPGRFSTYVDILQERVPWKDRIILPYGPKLYCVQVAATKQWTIRCECGHDFCDQRENWKLHALINVRDTPEALEEIYPRLMAPSGDWQVYREYFCPECGTLHDVEAPTPWYPVIHDFEPDIEAFYREWLNLPVPERAAA</sequence>
<proteinExistence type="predicted"/>
<dbReference type="Proteomes" id="UP000325255">
    <property type="component" value="Unassembled WGS sequence"/>
</dbReference>
<keyword evidence="2" id="KW-1185">Reference proteome</keyword>
<evidence type="ECO:0000313" key="2">
    <source>
        <dbReference type="Proteomes" id="UP000325255"/>
    </source>
</evidence>
<dbReference type="InterPro" id="IPR016750">
    <property type="entry name" value="Aceto_COase_bsu/gsu"/>
</dbReference>
<dbReference type="RefSeq" id="WP_150044987.1">
    <property type="nucleotide sequence ID" value="NZ_OW485601.1"/>
</dbReference>
<dbReference type="Pfam" id="PF08882">
    <property type="entry name" value="Acetone_carb_G"/>
    <property type="match status" value="1"/>
</dbReference>
<gene>
    <name evidence="1" type="ORF">F1189_27365</name>
</gene>
<organism evidence="1 2">
    <name type="scientific">Rhodovastum atsumiense</name>
    <dbReference type="NCBI Taxonomy" id="504468"/>
    <lineage>
        <taxon>Bacteria</taxon>
        <taxon>Pseudomonadati</taxon>
        <taxon>Pseudomonadota</taxon>
        <taxon>Alphaproteobacteria</taxon>
        <taxon>Acetobacterales</taxon>
        <taxon>Acetobacteraceae</taxon>
        <taxon>Rhodovastum</taxon>
    </lineage>
</organism>
<protein>
    <submittedName>
        <fullName evidence="1">Acetone carboxylase subunit gamma</fullName>
    </submittedName>
</protein>
<comment type="caution">
    <text evidence="1">The sequence shown here is derived from an EMBL/GenBank/DDBJ whole genome shotgun (WGS) entry which is preliminary data.</text>
</comment>
<dbReference type="PIRSF" id="PIRSF019217">
    <property type="entry name" value="Acetone_carboxlyase_gsu"/>
    <property type="match status" value="1"/>
</dbReference>
<reference evidence="1 2" key="1">
    <citation type="submission" date="2019-09" db="EMBL/GenBank/DDBJ databases">
        <title>Genome sequence of Rhodovastum atsumiense, a diverse member of the Acetobacteraceae family of non-sulfur purple photosynthetic bacteria.</title>
        <authorList>
            <person name="Meyer T."/>
            <person name="Kyndt J."/>
        </authorList>
    </citation>
    <scope>NUCLEOTIDE SEQUENCE [LARGE SCALE GENOMIC DNA]</scope>
    <source>
        <strain evidence="1 2">DSM 21279</strain>
    </source>
</reference>
<name>A0A5M6IMI0_9PROT</name>
<dbReference type="AlphaFoldDB" id="A0A5M6IMI0"/>
<evidence type="ECO:0000313" key="1">
    <source>
        <dbReference type="EMBL" id="KAA5608765.1"/>
    </source>
</evidence>